<dbReference type="Pfam" id="PF06280">
    <property type="entry name" value="fn3_5"/>
    <property type="match status" value="1"/>
</dbReference>
<dbReference type="Proteomes" id="UP001293254">
    <property type="component" value="Unassembled WGS sequence"/>
</dbReference>
<organism evidence="5 6">
    <name type="scientific">Sesamum alatum</name>
    <dbReference type="NCBI Taxonomy" id="300844"/>
    <lineage>
        <taxon>Eukaryota</taxon>
        <taxon>Viridiplantae</taxon>
        <taxon>Streptophyta</taxon>
        <taxon>Embryophyta</taxon>
        <taxon>Tracheophyta</taxon>
        <taxon>Spermatophyta</taxon>
        <taxon>Magnoliopsida</taxon>
        <taxon>eudicotyledons</taxon>
        <taxon>Gunneridae</taxon>
        <taxon>Pentapetalae</taxon>
        <taxon>asterids</taxon>
        <taxon>lamiids</taxon>
        <taxon>Lamiales</taxon>
        <taxon>Pedaliaceae</taxon>
        <taxon>Sesamum</taxon>
    </lineage>
</organism>
<evidence type="ECO:0000256" key="1">
    <source>
        <dbReference type="ARBA" id="ARBA00011073"/>
    </source>
</evidence>
<evidence type="ECO:0000313" key="5">
    <source>
        <dbReference type="EMBL" id="KAK4432678.1"/>
    </source>
</evidence>
<evidence type="ECO:0000313" key="6">
    <source>
        <dbReference type="Proteomes" id="UP001293254"/>
    </source>
</evidence>
<protein>
    <submittedName>
        <fullName evidence="5">Subtilisin-like protease SBT2.5</fullName>
    </submittedName>
</protein>
<comment type="caution">
    <text evidence="5">The sequence shown here is derived from an EMBL/GenBank/DDBJ whole genome shotgun (WGS) entry which is preliminary data.</text>
</comment>
<feature type="compositionally biased region" description="Polar residues" evidence="3">
    <location>
        <begin position="101"/>
        <end position="112"/>
    </location>
</feature>
<dbReference type="EMBL" id="JACGWO010000003">
    <property type="protein sequence ID" value="KAK4432678.1"/>
    <property type="molecule type" value="Genomic_DNA"/>
</dbReference>
<evidence type="ECO:0000256" key="3">
    <source>
        <dbReference type="SAM" id="MobiDB-lite"/>
    </source>
</evidence>
<dbReference type="InterPro" id="IPR010435">
    <property type="entry name" value="C5a/SBT2-like_Fn3"/>
</dbReference>
<gene>
    <name evidence="5" type="ORF">Salat_1030000</name>
</gene>
<evidence type="ECO:0000259" key="4">
    <source>
        <dbReference type="Pfam" id="PF06280"/>
    </source>
</evidence>
<accession>A0AAE2CSC0</accession>
<keyword evidence="5" id="KW-0378">Hydrolase</keyword>
<reference evidence="5" key="1">
    <citation type="submission" date="2020-06" db="EMBL/GenBank/DDBJ databases">
        <authorList>
            <person name="Li T."/>
            <person name="Hu X."/>
            <person name="Zhang T."/>
            <person name="Song X."/>
            <person name="Zhang H."/>
            <person name="Dai N."/>
            <person name="Sheng W."/>
            <person name="Hou X."/>
            <person name="Wei L."/>
        </authorList>
    </citation>
    <scope>NUCLEOTIDE SEQUENCE</scope>
    <source>
        <strain evidence="5">3651</strain>
        <tissue evidence="5">Leaf</tissue>
    </source>
</reference>
<dbReference type="GO" id="GO:0004252">
    <property type="term" value="F:serine-type endopeptidase activity"/>
    <property type="evidence" value="ECO:0007669"/>
    <property type="project" value="InterPro"/>
</dbReference>
<comment type="similarity">
    <text evidence="1">Belongs to the peptidase S8 family.</text>
</comment>
<proteinExistence type="inferred from homology"/>
<keyword evidence="2" id="KW-0732">Signal</keyword>
<dbReference type="GO" id="GO:0016020">
    <property type="term" value="C:membrane"/>
    <property type="evidence" value="ECO:0007669"/>
    <property type="project" value="InterPro"/>
</dbReference>
<dbReference type="GO" id="GO:0006508">
    <property type="term" value="P:proteolysis"/>
    <property type="evidence" value="ECO:0007669"/>
    <property type="project" value="UniProtKB-KW"/>
</dbReference>
<keyword evidence="6" id="KW-1185">Reference proteome</keyword>
<reference evidence="5" key="2">
    <citation type="journal article" date="2024" name="Plant">
        <title>Genomic evolution and insights into agronomic trait innovations of Sesamum species.</title>
        <authorList>
            <person name="Miao H."/>
            <person name="Wang L."/>
            <person name="Qu L."/>
            <person name="Liu H."/>
            <person name="Sun Y."/>
            <person name="Le M."/>
            <person name="Wang Q."/>
            <person name="Wei S."/>
            <person name="Zheng Y."/>
            <person name="Lin W."/>
            <person name="Duan Y."/>
            <person name="Cao H."/>
            <person name="Xiong S."/>
            <person name="Wang X."/>
            <person name="Wei L."/>
            <person name="Li C."/>
            <person name="Ma Q."/>
            <person name="Ju M."/>
            <person name="Zhao R."/>
            <person name="Li G."/>
            <person name="Mu C."/>
            <person name="Tian Q."/>
            <person name="Mei H."/>
            <person name="Zhang T."/>
            <person name="Gao T."/>
            <person name="Zhang H."/>
        </authorList>
    </citation>
    <scope>NUCLEOTIDE SEQUENCE</scope>
    <source>
        <strain evidence="5">3651</strain>
    </source>
</reference>
<name>A0AAE2CSC0_9LAMI</name>
<feature type="region of interest" description="Disordered" evidence="3">
    <location>
        <begin position="95"/>
        <end position="167"/>
    </location>
</feature>
<feature type="domain" description="C5a peptidase/Subtilisin-like protease SBT2-like Fn3-like" evidence="4">
    <location>
        <begin position="1"/>
        <end position="44"/>
    </location>
</feature>
<feature type="compositionally biased region" description="Polar residues" evidence="3">
    <location>
        <begin position="62"/>
        <end position="72"/>
    </location>
</feature>
<keyword evidence="5" id="KW-0645">Protease</keyword>
<sequence length="189" mass="21123">MTLRPSASRKFFVTLTVRSVTGAYSFGEVLLKGSRGHKVRIPIVSHGLRSIMVALKKLNMRGKNSPTSGQSESGRKLEKQPCKMEVLWAKKLPEKAGNAPCSASTKKSSRQYQVEPRPAVEPVRSSRLLGKIEQWQQQLDSGEKEGPPRQNMPPPTAKKTDQRRLKKKSRANLKLLTMCIRLVLVRPAP</sequence>
<dbReference type="AlphaFoldDB" id="A0AAE2CSC0"/>
<feature type="region of interest" description="Disordered" evidence="3">
    <location>
        <begin position="60"/>
        <end position="80"/>
    </location>
</feature>
<evidence type="ECO:0000256" key="2">
    <source>
        <dbReference type="ARBA" id="ARBA00022729"/>
    </source>
</evidence>